<sequence>MNTGRRKLLQSAATLGAIALLPFSAWPKAPQASPNEEFISVSKFLTGRTDLSPEFAQALSVAFTKTDPAFQSKISKLADFISARNPLAADLAHQLAIDPAYVEIDDLPGTILTGWYLGIAGIGADAICVTYTQALANRLVADVLSPPSYAYGVYGSWADKPA</sequence>
<dbReference type="Pfam" id="PF12318">
    <property type="entry name" value="FAD-SLDH"/>
    <property type="match status" value="1"/>
</dbReference>
<name>A0A0D5LVS9_MAREN</name>
<dbReference type="KEGG" id="mey:TM49_09285"/>
<dbReference type="InterPro" id="IPR024651">
    <property type="entry name" value="FAD-SLDH_ssu"/>
</dbReference>
<reference evidence="2 3" key="1">
    <citation type="journal article" date="2015" name="Genome Announc.">
        <title>Complete genome sequence of Martelella endophytica YC6887, which has antifungal activity associated with a halophyte.</title>
        <authorList>
            <person name="Khan A."/>
            <person name="Khan H."/>
            <person name="Chung E.J."/>
            <person name="Hossain M.T."/>
            <person name="Chung Y.R."/>
        </authorList>
    </citation>
    <scope>NUCLEOTIDE SEQUENCE [LARGE SCALE GENOMIC DNA]</scope>
    <source>
        <strain evidence="2">YC6887</strain>
    </source>
</reference>
<dbReference type="PATRIC" id="fig|1486262.3.peg.1921"/>
<dbReference type="PROSITE" id="PS51318">
    <property type="entry name" value="TAT"/>
    <property type="match status" value="1"/>
</dbReference>
<feature type="chain" id="PRO_5002295420" description="Sorbitol dehydrogenase" evidence="1">
    <location>
        <begin position="28"/>
        <end position="162"/>
    </location>
</feature>
<dbReference type="InterPro" id="IPR006311">
    <property type="entry name" value="TAT_signal"/>
</dbReference>
<evidence type="ECO:0000313" key="3">
    <source>
        <dbReference type="Proteomes" id="UP000032611"/>
    </source>
</evidence>
<evidence type="ECO:0008006" key="4">
    <source>
        <dbReference type="Google" id="ProtNLM"/>
    </source>
</evidence>
<organism evidence="2 3">
    <name type="scientific">Martelella endophytica</name>
    <dbReference type="NCBI Taxonomy" id="1486262"/>
    <lineage>
        <taxon>Bacteria</taxon>
        <taxon>Pseudomonadati</taxon>
        <taxon>Pseudomonadota</taxon>
        <taxon>Alphaproteobacteria</taxon>
        <taxon>Hyphomicrobiales</taxon>
        <taxon>Aurantimonadaceae</taxon>
        <taxon>Martelella</taxon>
    </lineage>
</organism>
<keyword evidence="1" id="KW-0732">Signal</keyword>
<dbReference type="AlphaFoldDB" id="A0A0D5LVS9"/>
<evidence type="ECO:0000256" key="1">
    <source>
        <dbReference type="SAM" id="SignalP"/>
    </source>
</evidence>
<dbReference type="HOGENOM" id="CLU_098949_2_0_5"/>
<accession>A0A0D5LVS9</accession>
<proteinExistence type="predicted"/>
<gene>
    <name evidence="2" type="ORF">TM49_09285</name>
</gene>
<dbReference type="Proteomes" id="UP000032611">
    <property type="component" value="Chromosome"/>
</dbReference>
<feature type="signal peptide" evidence="1">
    <location>
        <begin position="1"/>
        <end position="27"/>
    </location>
</feature>
<dbReference type="STRING" id="1486262.TM49_09285"/>
<keyword evidence="3" id="KW-1185">Reference proteome</keyword>
<evidence type="ECO:0000313" key="2">
    <source>
        <dbReference type="EMBL" id="AJY48070.1"/>
    </source>
</evidence>
<protein>
    <recommendedName>
        <fullName evidence="4">Sorbitol dehydrogenase</fullName>
    </recommendedName>
</protein>
<dbReference type="EMBL" id="CP010803">
    <property type="protein sequence ID" value="AJY48070.1"/>
    <property type="molecule type" value="Genomic_DNA"/>
</dbReference>